<dbReference type="InterPro" id="IPR011011">
    <property type="entry name" value="Znf_FYVE_PHD"/>
</dbReference>
<dbReference type="SMART" id="SM00249">
    <property type="entry name" value="PHD"/>
    <property type="match status" value="1"/>
</dbReference>
<dbReference type="EMBL" id="KV748933">
    <property type="protein sequence ID" value="OCL12065.1"/>
    <property type="molecule type" value="Genomic_DNA"/>
</dbReference>
<dbReference type="InterPro" id="IPR019786">
    <property type="entry name" value="Zinc_finger_PHD-type_CS"/>
</dbReference>
<dbReference type="CDD" id="cd21552">
    <property type="entry name" value="VEFS-box_ctSUZ12-like"/>
    <property type="match status" value="1"/>
</dbReference>
<keyword evidence="1" id="KW-0479">Metal-binding</keyword>
<evidence type="ECO:0000313" key="6">
    <source>
        <dbReference type="EMBL" id="OCL12065.1"/>
    </source>
</evidence>
<evidence type="ECO:0000256" key="1">
    <source>
        <dbReference type="ARBA" id="ARBA00022723"/>
    </source>
</evidence>
<feature type="compositionally biased region" description="Basic and acidic residues" evidence="4">
    <location>
        <begin position="692"/>
        <end position="701"/>
    </location>
</feature>
<keyword evidence="2" id="KW-0863">Zinc-finger</keyword>
<reference evidence="6 7" key="1">
    <citation type="journal article" date="2016" name="Nat. Commun.">
        <title>Ectomycorrhizal ecology is imprinted in the genome of the dominant symbiotic fungus Cenococcum geophilum.</title>
        <authorList>
            <consortium name="DOE Joint Genome Institute"/>
            <person name="Peter M."/>
            <person name="Kohler A."/>
            <person name="Ohm R.A."/>
            <person name="Kuo A."/>
            <person name="Krutzmann J."/>
            <person name="Morin E."/>
            <person name="Arend M."/>
            <person name="Barry K.W."/>
            <person name="Binder M."/>
            <person name="Choi C."/>
            <person name="Clum A."/>
            <person name="Copeland A."/>
            <person name="Grisel N."/>
            <person name="Haridas S."/>
            <person name="Kipfer T."/>
            <person name="LaButti K."/>
            <person name="Lindquist E."/>
            <person name="Lipzen A."/>
            <person name="Maire R."/>
            <person name="Meier B."/>
            <person name="Mihaltcheva S."/>
            <person name="Molinier V."/>
            <person name="Murat C."/>
            <person name="Poggeler S."/>
            <person name="Quandt C.A."/>
            <person name="Sperisen C."/>
            <person name="Tritt A."/>
            <person name="Tisserant E."/>
            <person name="Crous P.W."/>
            <person name="Henrissat B."/>
            <person name="Nehls U."/>
            <person name="Egli S."/>
            <person name="Spatafora J.W."/>
            <person name="Grigoriev I.V."/>
            <person name="Martin F.M."/>
        </authorList>
    </citation>
    <scope>NUCLEOTIDE SEQUENCE [LARGE SCALE GENOMIC DNA]</scope>
    <source>
        <strain evidence="6 7">CBS 207.34</strain>
    </source>
</reference>
<dbReference type="OrthoDB" id="166746at2759"/>
<dbReference type="GO" id="GO:0008270">
    <property type="term" value="F:zinc ion binding"/>
    <property type="evidence" value="ECO:0007669"/>
    <property type="project" value="UniProtKB-KW"/>
</dbReference>
<accession>A0A8E2JWB7</accession>
<dbReference type="PROSITE" id="PS01359">
    <property type="entry name" value="ZF_PHD_1"/>
    <property type="match status" value="1"/>
</dbReference>
<dbReference type="InterPro" id="IPR013083">
    <property type="entry name" value="Znf_RING/FYVE/PHD"/>
</dbReference>
<keyword evidence="7" id="KW-1185">Reference proteome</keyword>
<evidence type="ECO:0000259" key="5">
    <source>
        <dbReference type="SMART" id="SM00249"/>
    </source>
</evidence>
<evidence type="ECO:0000313" key="7">
    <source>
        <dbReference type="Proteomes" id="UP000250140"/>
    </source>
</evidence>
<organism evidence="6 7">
    <name type="scientific">Glonium stellatum</name>
    <dbReference type="NCBI Taxonomy" id="574774"/>
    <lineage>
        <taxon>Eukaryota</taxon>
        <taxon>Fungi</taxon>
        <taxon>Dikarya</taxon>
        <taxon>Ascomycota</taxon>
        <taxon>Pezizomycotina</taxon>
        <taxon>Dothideomycetes</taxon>
        <taxon>Pleosporomycetidae</taxon>
        <taxon>Gloniales</taxon>
        <taxon>Gloniaceae</taxon>
        <taxon>Glonium</taxon>
    </lineage>
</organism>
<sequence>MVNTQGSELKKFIGNACLYLNFDATRQRTFLTRNIKQVLDHHKRALDKSGPFTASNDIQADSSDQPAWKFPSKDMLEKLSKKKNAVLNVFVKGLKYIDEEISQSNSAVSPTRKRTVLLRTPCQVELWIWSPQEGDIIFRDSHEAKITVYRNAQGQKAYDIGVEPFRVEIAKLFVTIQKGHRWKKTIAPEYDANISIAFLNSEDAADLLSHLHPKKASLSNDRSMSRLTAKWSELPKCPPSGQLLPLTRKVDNKTKKLPFGIEVDMGWIRSKDSMLKSYNRALRATRANQLPSPVSETRPLDQILRVTYVFKDGPSTKTMYTDGALCPLCHRKDYGSLEMLRFHLIAVHDLFKFKMETKEKELETAMIISAHFECDLSDRYEDLRASHNVPDARDLSWVAPANNPFNLAKFVGGDDEWVAAGSSEKRKAAPPKTTITNIPIVKPKAPESIVQMPIARRKQHRVPRAPPGITFFRTLSKRALVENECVSESDDDVDLSWLKLRRNGATSDSDTPDPAKIFMKRFDDFIQDERLSGDIHAGDALVRFAYQNAEWVRQPSVAAEFMAKAAEFRSDRIITEAVYNYCDKFIQGKTTEIEEKEKEKDTQNGKKGVHSTPPQTPTSSISGSVNGAAKVTPGKKRKYVPGGPGGGGRYIEIDITESGRGKGKNHKTPLKKDDDGDTEMQDISSFSFSSRPTEKETKSESNVDWEATINDRCICGEKAESVDNVRRVIWCESPDCIRHCFHLACVGLQHRTTDWQCESCRSSQNE</sequence>
<gene>
    <name evidence="6" type="ORF">AOQ84DRAFT_165772</name>
</gene>
<evidence type="ECO:0000256" key="3">
    <source>
        <dbReference type="ARBA" id="ARBA00022833"/>
    </source>
</evidence>
<name>A0A8E2JWB7_9PEZI</name>
<keyword evidence="3" id="KW-0862">Zinc</keyword>
<feature type="compositionally biased region" description="Basic and acidic residues" evidence="4">
    <location>
        <begin position="593"/>
        <end position="604"/>
    </location>
</feature>
<feature type="domain" description="Zinc finger PHD-type" evidence="5">
    <location>
        <begin position="712"/>
        <end position="761"/>
    </location>
</feature>
<feature type="region of interest" description="Disordered" evidence="4">
    <location>
        <begin position="593"/>
        <end position="702"/>
    </location>
</feature>
<feature type="compositionally biased region" description="Low complexity" evidence="4">
    <location>
        <begin position="611"/>
        <end position="624"/>
    </location>
</feature>
<protein>
    <recommendedName>
        <fullName evidence="5">Zinc finger PHD-type domain-containing protein</fullName>
    </recommendedName>
</protein>
<evidence type="ECO:0000256" key="2">
    <source>
        <dbReference type="ARBA" id="ARBA00022771"/>
    </source>
</evidence>
<evidence type="ECO:0000256" key="4">
    <source>
        <dbReference type="SAM" id="MobiDB-lite"/>
    </source>
</evidence>
<dbReference type="InterPro" id="IPR001965">
    <property type="entry name" value="Znf_PHD"/>
</dbReference>
<dbReference type="Gene3D" id="3.30.40.10">
    <property type="entry name" value="Zinc/RING finger domain, C3HC4 (zinc finger)"/>
    <property type="match status" value="1"/>
</dbReference>
<feature type="compositionally biased region" description="Polar residues" evidence="4">
    <location>
        <begin position="681"/>
        <end position="691"/>
    </location>
</feature>
<dbReference type="SUPFAM" id="SSF57903">
    <property type="entry name" value="FYVE/PHD zinc finger"/>
    <property type="match status" value="1"/>
</dbReference>
<proteinExistence type="predicted"/>
<dbReference type="Proteomes" id="UP000250140">
    <property type="component" value="Unassembled WGS sequence"/>
</dbReference>
<dbReference type="AlphaFoldDB" id="A0A8E2JWB7"/>